<evidence type="ECO:0000313" key="2">
    <source>
        <dbReference type="Proteomes" id="UP000324611"/>
    </source>
</evidence>
<accession>A0A5B2VTY3</accession>
<reference evidence="1 2" key="2">
    <citation type="submission" date="2019-09" db="EMBL/GenBank/DDBJ databases">
        <authorList>
            <person name="Jin C."/>
        </authorList>
    </citation>
    <scope>NUCLEOTIDE SEQUENCE [LARGE SCALE GENOMIC DNA]</scope>
    <source>
        <strain evidence="1 2">BN140078</strain>
    </source>
</reference>
<comment type="caution">
    <text evidence="1">The sequence shown here is derived from an EMBL/GenBank/DDBJ whole genome shotgun (WGS) entry which is preliminary data.</text>
</comment>
<gene>
    <name evidence="1" type="ORF">F0L74_17740</name>
</gene>
<protein>
    <submittedName>
        <fullName evidence="1">Uncharacterized protein</fullName>
    </submittedName>
</protein>
<keyword evidence="2" id="KW-1185">Reference proteome</keyword>
<dbReference type="AlphaFoldDB" id="A0A5B2VTY3"/>
<reference evidence="1 2" key="1">
    <citation type="submission" date="2019-09" db="EMBL/GenBank/DDBJ databases">
        <title>Chitinophaga ginsengihumi sp. nov., isolated from soil of ginseng rhizosphere.</title>
        <authorList>
            <person name="Lee J."/>
        </authorList>
    </citation>
    <scope>NUCLEOTIDE SEQUENCE [LARGE SCALE GENOMIC DNA]</scope>
    <source>
        <strain evidence="1 2">BN140078</strain>
    </source>
</reference>
<name>A0A5B2VTY3_9BACT</name>
<sequence>MPLTLQSTLNIQEKEKLTDLFINFVREIGIPVADQGEVPVAFLPGVRIDMGGLTIDRNRLLHPGDILHEAGHLATMPYHIRRTMDGDLPDTDLHRGGELMTLAWSYAACLHLQVPPAVVFHEDGYKGGHQQLIESFEAGQYIGLPMLQFHGMAYDEKQAASLQVLPFPHMVNWLCLQEEGA</sequence>
<evidence type="ECO:0000313" key="1">
    <source>
        <dbReference type="EMBL" id="KAA2241717.1"/>
    </source>
</evidence>
<dbReference type="Proteomes" id="UP000324611">
    <property type="component" value="Unassembled WGS sequence"/>
</dbReference>
<organism evidence="1 2">
    <name type="scientific">Chitinophaga agrisoli</name>
    <dbReference type="NCBI Taxonomy" id="2607653"/>
    <lineage>
        <taxon>Bacteria</taxon>
        <taxon>Pseudomonadati</taxon>
        <taxon>Bacteroidota</taxon>
        <taxon>Chitinophagia</taxon>
        <taxon>Chitinophagales</taxon>
        <taxon>Chitinophagaceae</taxon>
        <taxon>Chitinophaga</taxon>
    </lineage>
</organism>
<dbReference type="EMBL" id="VUOC01000003">
    <property type="protein sequence ID" value="KAA2241717.1"/>
    <property type="molecule type" value="Genomic_DNA"/>
</dbReference>
<proteinExistence type="predicted"/>